<feature type="transmembrane region" description="Helical" evidence="2">
    <location>
        <begin position="277"/>
        <end position="292"/>
    </location>
</feature>
<dbReference type="InterPro" id="IPR037185">
    <property type="entry name" value="EmrE-like"/>
</dbReference>
<name>A0A1J0AGV4_9CYAN</name>
<feature type="transmembrane region" description="Helical" evidence="2">
    <location>
        <begin position="188"/>
        <end position="207"/>
    </location>
</feature>
<feature type="domain" description="EamA" evidence="3">
    <location>
        <begin position="4"/>
        <end position="138"/>
    </location>
</feature>
<dbReference type="AlphaFoldDB" id="A0A1J0AGV4"/>
<dbReference type="PANTHER" id="PTHR22911">
    <property type="entry name" value="ACYL-MALONYL CONDENSING ENZYME-RELATED"/>
    <property type="match status" value="1"/>
</dbReference>
<evidence type="ECO:0000313" key="5">
    <source>
        <dbReference type="Proteomes" id="UP000180235"/>
    </source>
</evidence>
<reference evidence="4 5" key="1">
    <citation type="submission" date="2016-10" db="EMBL/GenBank/DDBJ databases">
        <title>Description of Gloeomargarita lithophora gen. nov., sp. nov., a thylakoid-bearing basal-branching cyanobacterium with intracellular carbonates, and proposal for Gloeomargaritales ord. nov.</title>
        <authorList>
            <person name="Moreira D."/>
            <person name="Tavera R."/>
            <person name="Benzerara K."/>
            <person name="Skouri-Panet F."/>
            <person name="Couradeau E."/>
            <person name="Gerard E."/>
            <person name="Loussert C."/>
            <person name="Novelo E."/>
            <person name="Zivanovic Y."/>
            <person name="Lopez-Garcia P."/>
        </authorList>
    </citation>
    <scope>NUCLEOTIDE SEQUENCE [LARGE SCALE GENOMIC DNA]</scope>
    <source>
        <strain evidence="4 5">D10</strain>
    </source>
</reference>
<dbReference type="EMBL" id="CP017675">
    <property type="protein sequence ID" value="APB35177.1"/>
    <property type="molecule type" value="Genomic_DNA"/>
</dbReference>
<accession>A0A1J0AGV4</accession>
<gene>
    <name evidence="4" type="ORF">GlitD10_2833</name>
</gene>
<dbReference type="Pfam" id="PF00892">
    <property type="entry name" value="EamA"/>
    <property type="match status" value="2"/>
</dbReference>
<dbReference type="PANTHER" id="PTHR22911:SF137">
    <property type="entry name" value="SOLUTE CARRIER FAMILY 35 MEMBER G2-RELATED"/>
    <property type="match status" value="1"/>
</dbReference>
<dbReference type="InterPro" id="IPR000620">
    <property type="entry name" value="EamA_dom"/>
</dbReference>
<sequence length="294" mass="31392">MVWRGEWAALGAALLWASMSRIYVGWGKTFAPLLLNWLKGVLALGMFALTLGWRGEGWPPVGGWPLLGLALSGVLGIGVGDTAFFAALNSLGVQRTLLMDSLSPMLVTLLAWATLGEGIQAGQLGGMGLTVTGVVLVVTERPVSIRERFHLWPGLGWGGIFALSQAAGVVLSRWALVDSPITPLWSTTIRLLAGVLVLGLGVNRPVCRPGWQALRQQPAWLWSLTGTAFLSTYVGIWLQQTALKWAPAGIAQTLSSTSPLFALGLARGAGERVSRRAWWGVGIALAGCWWLFQG</sequence>
<dbReference type="KEGG" id="glt:GlitD10_2833"/>
<proteinExistence type="inferred from homology"/>
<dbReference type="GO" id="GO:0016020">
    <property type="term" value="C:membrane"/>
    <property type="evidence" value="ECO:0007669"/>
    <property type="project" value="InterPro"/>
</dbReference>
<comment type="similarity">
    <text evidence="1">Belongs to the EamA transporter family.</text>
</comment>
<keyword evidence="2" id="KW-0812">Transmembrane</keyword>
<feature type="domain" description="EamA" evidence="3">
    <location>
        <begin position="154"/>
        <end position="292"/>
    </location>
</feature>
<keyword evidence="2" id="KW-1133">Transmembrane helix</keyword>
<feature type="transmembrane region" description="Helical" evidence="2">
    <location>
        <begin position="36"/>
        <end position="54"/>
    </location>
</feature>
<keyword evidence="2" id="KW-0472">Membrane</keyword>
<feature type="transmembrane region" description="Helical" evidence="2">
    <location>
        <begin position="66"/>
        <end position="88"/>
    </location>
</feature>
<dbReference type="Proteomes" id="UP000180235">
    <property type="component" value="Chromosome"/>
</dbReference>
<feature type="transmembrane region" description="Helical" evidence="2">
    <location>
        <begin position="219"/>
        <end position="239"/>
    </location>
</feature>
<dbReference type="SUPFAM" id="SSF103481">
    <property type="entry name" value="Multidrug resistance efflux transporter EmrE"/>
    <property type="match status" value="2"/>
</dbReference>
<feature type="transmembrane region" description="Helical" evidence="2">
    <location>
        <begin position="121"/>
        <end position="139"/>
    </location>
</feature>
<feature type="transmembrane region" description="Helical" evidence="2">
    <location>
        <begin position="151"/>
        <end position="176"/>
    </location>
</feature>
<evidence type="ECO:0000256" key="2">
    <source>
        <dbReference type="SAM" id="Phobius"/>
    </source>
</evidence>
<keyword evidence="5" id="KW-1185">Reference proteome</keyword>
<evidence type="ECO:0000256" key="1">
    <source>
        <dbReference type="ARBA" id="ARBA00007362"/>
    </source>
</evidence>
<evidence type="ECO:0000259" key="3">
    <source>
        <dbReference type="Pfam" id="PF00892"/>
    </source>
</evidence>
<dbReference type="STRING" id="1188229.GlitD10_2833"/>
<feature type="transmembrane region" description="Helical" evidence="2">
    <location>
        <begin position="245"/>
        <end position="265"/>
    </location>
</feature>
<organism evidence="4 5">
    <name type="scientific">Gloeomargarita lithophora Alchichica-D10</name>
    <dbReference type="NCBI Taxonomy" id="1188229"/>
    <lineage>
        <taxon>Bacteria</taxon>
        <taxon>Bacillati</taxon>
        <taxon>Cyanobacteriota</taxon>
        <taxon>Cyanophyceae</taxon>
        <taxon>Gloeomargaritales</taxon>
        <taxon>Gloeomargaritaceae</taxon>
        <taxon>Gloeomargarita</taxon>
    </lineage>
</organism>
<feature type="transmembrane region" description="Helical" evidence="2">
    <location>
        <begin position="6"/>
        <end position="24"/>
    </location>
</feature>
<evidence type="ECO:0000313" key="4">
    <source>
        <dbReference type="EMBL" id="APB35177.1"/>
    </source>
</evidence>
<dbReference type="RefSeq" id="WP_071455508.1">
    <property type="nucleotide sequence ID" value="NZ_CP017675.1"/>
</dbReference>
<protein>
    <submittedName>
        <fullName evidence="4">Permeases of the drug/metabolite transporter (DMT) superfamily</fullName>
    </submittedName>
</protein>